<dbReference type="EMBL" id="KB933244">
    <property type="protein sequence ID" value="EON98017.1"/>
    <property type="molecule type" value="Genomic_DNA"/>
</dbReference>
<dbReference type="Gene3D" id="2.115.10.20">
    <property type="entry name" value="Glycosyl hydrolase domain, family 43"/>
    <property type="match status" value="1"/>
</dbReference>
<dbReference type="Pfam" id="PF04616">
    <property type="entry name" value="Glyco_hydro_43"/>
    <property type="match status" value="1"/>
</dbReference>
<dbReference type="RefSeq" id="XP_007917222.1">
    <property type="nucleotide sequence ID" value="XM_007919031.1"/>
</dbReference>
<dbReference type="Gene3D" id="2.60.120.260">
    <property type="entry name" value="Galactose-binding domain-like"/>
    <property type="match status" value="1"/>
</dbReference>
<dbReference type="GO" id="GO:0005975">
    <property type="term" value="P:carbohydrate metabolic process"/>
    <property type="evidence" value="ECO:0007669"/>
    <property type="project" value="InterPro"/>
</dbReference>
<dbReference type="AlphaFoldDB" id="R8BFF1"/>
<dbReference type="GeneID" id="19327155"/>
<dbReference type="InterPro" id="IPR006710">
    <property type="entry name" value="Glyco_hydro_43"/>
</dbReference>
<dbReference type="Proteomes" id="UP000014074">
    <property type="component" value="Unassembled WGS sequence"/>
</dbReference>
<keyword evidence="7" id="KW-1185">Reference proteome</keyword>
<dbReference type="SUPFAM" id="SSF75005">
    <property type="entry name" value="Arabinanase/levansucrase/invertase"/>
    <property type="match status" value="1"/>
</dbReference>
<dbReference type="CDD" id="cd04081">
    <property type="entry name" value="CBM35_galactosidase-like"/>
    <property type="match status" value="1"/>
</dbReference>
<keyword evidence="3 4" id="KW-0326">Glycosidase</keyword>
<dbReference type="OrthoDB" id="9970295at2759"/>
<dbReference type="Pfam" id="PF22704">
    <property type="entry name" value="CBM13-like"/>
    <property type="match status" value="1"/>
</dbReference>
<evidence type="ECO:0000256" key="4">
    <source>
        <dbReference type="RuleBase" id="RU361187"/>
    </source>
</evidence>
<evidence type="ECO:0000313" key="6">
    <source>
        <dbReference type="EMBL" id="EON98017.1"/>
    </source>
</evidence>
<comment type="similarity">
    <text evidence="1 4">Belongs to the glycosyl hydrolase 43 family.</text>
</comment>
<dbReference type="InterPro" id="IPR023296">
    <property type="entry name" value="Glyco_hydro_beta-prop_sf"/>
</dbReference>
<dbReference type="InterPro" id="IPR055240">
    <property type="entry name" value="CBM13-like"/>
</dbReference>
<evidence type="ECO:0000259" key="5">
    <source>
        <dbReference type="Pfam" id="PF22704"/>
    </source>
</evidence>
<sequence length="438" mass="47290">MRKPLPDGSLQIVPGGTWTADNGEHIQAHGAGVTRVNGTFYLIGEDKTGGSAFQNVNCYASTDLVQWKYVGALLSRTSSGDLGPNRIVERPKVLFNDKTGKYVLWFHADSSNYGDAKVGVATGDSVCGKYTYLRSFRPLGYQSRDMGLFKDDDGTGYLLTEDRENGLRINKLTADYTDISGTSSTYLWKDHIEAPAMLKYNGRYYMFGSKLTGWDPNDNVYSTSTSLSSGWSSWATFADKGSNTYSSQTHYVLDYGNGNVMYMGDRWVSKNLIASTFVWLPLKIDGTSVTMKNYVSWVPNVGGAWSGPPEEGSYEGEKGTYAAAAKDVSCSGCSGSKAAGYIGGSDQGKLTISGVKSNKDVLTTIRVKFMNGDSKPRYADVTVNGGQKTRLAFLPNGADPASSVLNVKLNSGSSNTITVEGVNGGWGPDVDRLMVPVE</sequence>
<evidence type="ECO:0000256" key="3">
    <source>
        <dbReference type="ARBA" id="ARBA00023295"/>
    </source>
</evidence>
<dbReference type="PANTHER" id="PTHR22925:SF3">
    <property type="entry name" value="GLYCOSYL HYDROLASE FAMILY PROTEIN 43"/>
    <property type="match status" value="1"/>
</dbReference>
<reference evidence="7" key="1">
    <citation type="journal article" date="2013" name="Genome Announc.">
        <title>Draft genome sequence of the ascomycete Phaeoacremonium aleophilum strain UCR-PA7, a causal agent of the esca disease complex in grapevines.</title>
        <authorList>
            <person name="Blanco-Ulate B."/>
            <person name="Rolshausen P."/>
            <person name="Cantu D."/>
        </authorList>
    </citation>
    <scope>NUCLEOTIDE SEQUENCE [LARGE SCALE GENOMIC DNA]</scope>
    <source>
        <strain evidence="7">UCR-PA7</strain>
    </source>
</reference>
<evidence type="ECO:0000256" key="1">
    <source>
        <dbReference type="ARBA" id="ARBA00009865"/>
    </source>
</evidence>
<dbReference type="HOGENOM" id="CLU_016116_1_1_1"/>
<keyword evidence="2 4" id="KW-0378">Hydrolase</keyword>
<organism evidence="6 7">
    <name type="scientific">Phaeoacremonium minimum (strain UCR-PA7)</name>
    <name type="common">Esca disease fungus</name>
    <name type="synonym">Togninia minima</name>
    <dbReference type="NCBI Taxonomy" id="1286976"/>
    <lineage>
        <taxon>Eukaryota</taxon>
        <taxon>Fungi</taxon>
        <taxon>Dikarya</taxon>
        <taxon>Ascomycota</taxon>
        <taxon>Pezizomycotina</taxon>
        <taxon>Sordariomycetes</taxon>
        <taxon>Sordariomycetidae</taxon>
        <taxon>Togniniales</taxon>
        <taxon>Togniniaceae</taxon>
        <taxon>Phaeoacremonium</taxon>
    </lineage>
</organism>
<dbReference type="eggNOG" id="ENOG502QW2A">
    <property type="taxonomic scope" value="Eukaryota"/>
</dbReference>
<dbReference type="CDD" id="cd18821">
    <property type="entry name" value="GH43_Pc3Gal43A-like"/>
    <property type="match status" value="1"/>
</dbReference>
<protein>
    <submittedName>
        <fullName evidence="6">Putative glycosyl hydrolase family 43 protein</fullName>
    </submittedName>
</protein>
<feature type="domain" description="Alpha-galactosidase CBM13" evidence="5">
    <location>
        <begin position="353"/>
        <end position="432"/>
    </location>
</feature>
<evidence type="ECO:0000256" key="2">
    <source>
        <dbReference type="ARBA" id="ARBA00022801"/>
    </source>
</evidence>
<dbReference type="KEGG" id="tmn:UCRPA7_6493"/>
<proteinExistence type="inferred from homology"/>
<dbReference type="PANTHER" id="PTHR22925">
    <property type="entry name" value="GLYCOSYL HYDROLASE 43 FAMILY MEMBER"/>
    <property type="match status" value="1"/>
</dbReference>
<name>R8BFF1_PHAM7</name>
<evidence type="ECO:0000313" key="7">
    <source>
        <dbReference type="Proteomes" id="UP000014074"/>
    </source>
</evidence>
<dbReference type="GO" id="GO:0004553">
    <property type="term" value="F:hydrolase activity, hydrolyzing O-glycosyl compounds"/>
    <property type="evidence" value="ECO:0007669"/>
    <property type="project" value="InterPro"/>
</dbReference>
<accession>R8BFF1</accession>
<gene>
    <name evidence="6" type="ORF">UCRPA7_6493</name>
</gene>